<accession>A0ACB7VG26</accession>
<protein>
    <submittedName>
        <fullName evidence="1">Uncharacterized protein</fullName>
    </submittedName>
</protein>
<proteinExistence type="predicted"/>
<evidence type="ECO:0000313" key="2">
    <source>
        <dbReference type="Proteomes" id="UP000827976"/>
    </source>
</evidence>
<comment type="caution">
    <text evidence="1">The sequence shown here is derived from an EMBL/GenBank/DDBJ whole genome shotgun (WGS) entry which is preliminary data.</text>
</comment>
<dbReference type="Proteomes" id="UP000827976">
    <property type="component" value="Chromosome 9"/>
</dbReference>
<reference evidence="2" key="1">
    <citation type="journal article" date="2022" name="Nat. Commun.">
        <title>Chromosome evolution and the genetic basis of agronomically important traits in greater yam.</title>
        <authorList>
            <person name="Bredeson J.V."/>
            <person name="Lyons J.B."/>
            <person name="Oniyinde I.O."/>
            <person name="Okereke N.R."/>
            <person name="Kolade O."/>
            <person name="Nnabue I."/>
            <person name="Nwadili C.O."/>
            <person name="Hribova E."/>
            <person name="Parker M."/>
            <person name="Nwogha J."/>
            <person name="Shu S."/>
            <person name="Carlson J."/>
            <person name="Kariba R."/>
            <person name="Muthemba S."/>
            <person name="Knop K."/>
            <person name="Barton G.J."/>
            <person name="Sherwood A.V."/>
            <person name="Lopez-Montes A."/>
            <person name="Asiedu R."/>
            <person name="Jamnadass R."/>
            <person name="Muchugi A."/>
            <person name="Goodstein D."/>
            <person name="Egesi C.N."/>
            <person name="Featherston J."/>
            <person name="Asfaw A."/>
            <person name="Simpson G.G."/>
            <person name="Dolezel J."/>
            <person name="Hendre P.S."/>
            <person name="Van Deynze A."/>
            <person name="Kumar P.L."/>
            <person name="Obidiegwu J.E."/>
            <person name="Bhattacharjee R."/>
            <person name="Rokhsar D.S."/>
        </authorList>
    </citation>
    <scope>NUCLEOTIDE SEQUENCE [LARGE SCALE GENOMIC DNA]</scope>
    <source>
        <strain evidence="2">cv. TDa95/00328</strain>
    </source>
</reference>
<evidence type="ECO:0000313" key="1">
    <source>
        <dbReference type="EMBL" id="KAH7672716.1"/>
    </source>
</evidence>
<sequence>MQRESAYLTALTQEIERKLQKALNSQSQRLQLLQQLFADIALEIDDRARDIILRRDEDKIVSADDEFESQLCFYDVLADHFVRVPENGKCILDLIVQLWSQSFASNIFALLFHKWLFEVPIDNPEALLRYGSAIVQGSSNVFWIDIQTNTRRFLSLFRYLLEEVALVPSHLQKISLQAHRDLFLLLSRFIIFYNLDYMLESFLKHFPDFPNAFLLGGPADIFVIELADQLQKLKVEPVLLHYLTHMRALQDCLIFFFSRMGTQDDYKHKIEGMPVQLYISWGSYVSNKSCSSCGLGYIRFTLPHRSSSEACNKLVFPTALSLVLAFILLELHHHLH</sequence>
<keyword evidence="2" id="KW-1185">Reference proteome</keyword>
<organism evidence="1 2">
    <name type="scientific">Dioscorea alata</name>
    <name type="common">Purple yam</name>
    <dbReference type="NCBI Taxonomy" id="55571"/>
    <lineage>
        <taxon>Eukaryota</taxon>
        <taxon>Viridiplantae</taxon>
        <taxon>Streptophyta</taxon>
        <taxon>Embryophyta</taxon>
        <taxon>Tracheophyta</taxon>
        <taxon>Spermatophyta</taxon>
        <taxon>Magnoliopsida</taxon>
        <taxon>Liliopsida</taxon>
        <taxon>Dioscoreales</taxon>
        <taxon>Dioscoreaceae</taxon>
        <taxon>Dioscorea</taxon>
    </lineage>
</organism>
<gene>
    <name evidence="1" type="ORF">IHE45_09G074700</name>
</gene>
<dbReference type="EMBL" id="CM037019">
    <property type="protein sequence ID" value="KAH7672716.1"/>
    <property type="molecule type" value="Genomic_DNA"/>
</dbReference>
<name>A0ACB7VG26_DIOAL</name>